<dbReference type="Proteomes" id="UP001139319">
    <property type="component" value="Unassembled WGS sequence"/>
</dbReference>
<evidence type="ECO:0000313" key="4">
    <source>
        <dbReference type="Proteomes" id="UP001139319"/>
    </source>
</evidence>
<keyword evidence="4" id="KW-1185">Reference proteome</keyword>
<comment type="caution">
    <text evidence="3">The sequence shown here is derived from an EMBL/GenBank/DDBJ whole genome shotgun (WGS) entry which is preliminary data.</text>
</comment>
<keyword evidence="2" id="KW-0326">Glycosidase</keyword>
<dbReference type="PANTHER" id="PTHR34002:SF9">
    <property type="entry name" value="XYLOGLUCAN-SPECIFIC ENDO-BETA-1,4-GLUCANASE A"/>
    <property type="match status" value="1"/>
</dbReference>
<dbReference type="PANTHER" id="PTHR34002">
    <property type="entry name" value="BLR1656 PROTEIN"/>
    <property type="match status" value="1"/>
</dbReference>
<evidence type="ECO:0000313" key="3">
    <source>
        <dbReference type="EMBL" id="MCP8900363.1"/>
    </source>
</evidence>
<dbReference type="Gene3D" id="2.60.120.180">
    <property type="match status" value="1"/>
</dbReference>
<name>A0A9X2HXT2_9GAMM</name>
<reference evidence="3" key="2">
    <citation type="submission" date="2023-01" db="EMBL/GenBank/DDBJ databases">
        <title>Gilvimarinus xylanilyticus HB14 isolated from Caulerpa lentillifera aquaculture base in Hainan, China.</title>
        <authorList>
            <person name="Zhang Y.-J."/>
        </authorList>
    </citation>
    <scope>NUCLEOTIDE SEQUENCE</scope>
    <source>
        <strain evidence="3">HB14</strain>
    </source>
</reference>
<comment type="similarity">
    <text evidence="1 2">Belongs to the glycosyl hydrolase 12 (cellulase H) family.</text>
</comment>
<keyword evidence="2" id="KW-0624">Polysaccharide degradation</keyword>
<dbReference type="InterPro" id="IPR013320">
    <property type="entry name" value="ConA-like_dom_sf"/>
</dbReference>
<dbReference type="Pfam" id="PF01670">
    <property type="entry name" value="Glyco_hydro_12"/>
    <property type="match status" value="1"/>
</dbReference>
<reference evidence="3" key="1">
    <citation type="submission" date="2022-05" db="EMBL/GenBank/DDBJ databases">
        <authorList>
            <person name="Sun H.-N."/>
        </authorList>
    </citation>
    <scope>NUCLEOTIDE SEQUENCE</scope>
    <source>
        <strain evidence="3">HB14</strain>
    </source>
</reference>
<dbReference type="SUPFAM" id="SSF49899">
    <property type="entry name" value="Concanavalin A-like lectins/glucanases"/>
    <property type="match status" value="1"/>
</dbReference>
<organism evidence="3 4">
    <name type="scientific">Gilvimarinus xylanilyticus</name>
    <dbReference type="NCBI Taxonomy" id="2944139"/>
    <lineage>
        <taxon>Bacteria</taxon>
        <taxon>Pseudomonadati</taxon>
        <taxon>Pseudomonadota</taxon>
        <taxon>Gammaproteobacteria</taxon>
        <taxon>Cellvibrionales</taxon>
        <taxon>Cellvibrionaceae</taxon>
        <taxon>Gilvimarinus</taxon>
    </lineage>
</organism>
<keyword evidence="2" id="KW-0119">Carbohydrate metabolism</keyword>
<gene>
    <name evidence="3" type="ORF">M6D89_13745</name>
</gene>
<dbReference type="InterPro" id="IPR002594">
    <property type="entry name" value="GH12"/>
</dbReference>
<sequence>MKLAFDTETTTNGVHNLAASMWITKEPINNDAPNPSSIAAEVMVWTYSTPGHFDPAGKKTGEISVGGMDWEVWVNRNWKDVSGVNQNRWTYITYRATKNSLSANINLLKLLQYVIDKQLISTDMYVSDLELGNEIMNGSGIT</sequence>
<dbReference type="AlphaFoldDB" id="A0A9X2HXT2"/>
<dbReference type="GO" id="GO:0000272">
    <property type="term" value="P:polysaccharide catabolic process"/>
    <property type="evidence" value="ECO:0007669"/>
    <property type="project" value="UniProtKB-KW"/>
</dbReference>
<dbReference type="GO" id="GO:0008810">
    <property type="term" value="F:cellulase activity"/>
    <property type="evidence" value="ECO:0007669"/>
    <property type="project" value="InterPro"/>
</dbReference>
<keyword evidence="2" id="KW-0378">Hydrolase</keyword>
<dbReference type="EMBL" id="JAMFTH010000005">
    <property type="protein sequence ID" value="MCP8900363.1"/>
    <property type="molecule type" value="Genomic_DNA"/>
</dbReference>
<evidence type="ECO:0000256" key="1">
    <source>
        <dbReference type="ARBA" id="ARBA00005519"/>
    </source>
</evidence>
<accession>A0A9X2HXT2</accession>
<proteinExistence type="inferred from homology"/>
<evidence type="ECO:0000256" key="2">
    <source>
        <dbReference type="RuleBase" id="RU361163"/>
    </source>
</evidence>
<dbReference type="InterPro" id="IPR013319">
    <property type="entry name" value="GH11/12"/>
</dbReference>
<protein>
    <submittedName>
        <fullName evidence="3">Uncharacterized protein</fullName>
    </submittedName>
</protein>